<dbReference type="GO" id="GO:0005778">
    <property type="term" value="C:peroxisomal membrane"/>
    <property type="evidence" value="ECO:0000318"/>
    <property type="project" value="GO_Central"/>
</dbReference>
<evidence type="ECO:0000256" key="2">
    <source>
        <dbReference type="ARBA" id="ARBA00004496"/>
    </source>
</evidence>
<keyword evidence="4" id="KW-0963">Cytoplasm</keyword>
<evidence type="ECO:0000256" key="5">
    <source>
        <dbReference type="ARBA" id="ARBA00022737"/>
    </source>
</evidence>
<evidence type="ECO:0000256" key="9">
    <source>
        <dbReference type="SAM" id="MobiDB-lite"/>
    </source>
</evidence>
<dbReference type="EMBL" id="KE651166">
    <property type="protein sequence ID" value="EEB05679.2"/>
    <property type="molecule type" value="Genomic_DNA"/>
</dbReference>
<keyword evidence="5" id="KW-0677">Repeat</keyword>
<dbReference type="Gene3D" id="1.25.40.10">
    <property type="entry name" value="Tetratricopeptide repeat domain"/>
    <property type="match status" value="1"/>
</dbReference>
<dbReference type="VEuPathDB" id="FungiDB:SJAG_00702"/>
<dbReference type="GO" id="GO:0005052">
    <property type="term" value="F:peroxisome matrix targeting signal-1 binding"/>
    <property type="evidence" value="ECO:0000318"/>
    <property type="project" value="GO_Central"/>
</dbReference>
<dbReference type="SUPFAM" id="SSF48452">
    <property type="entry name" value="TPR-like"/>
    <property type="match status" value="1"/>
</dbReference>
<dbReference type="InterPro" id="IPR011990">
    <property type="entry name" value="TPR-like_helical_dom_sf"/>
</dbReference>
<evidence type="ECO:0000313" key="12">
    <source>
        <dbReference type="Proteomes" id="UP000001744"/>
    </source>
</evidence>
<dbReference type="SMART" id="SM00028">
    <property type="entry name" value="TPR"/>
    <property type="match status" value="4"/>
</dbReference>
<dbReference type="AlphaFoldDB" id="B6JWC8"/>
<reference evidence="10 12" key="1">
    <citation type="journal article" date="2011" name="Science">
        <title>Comparative functional genomics of the fission yeasts.</title>
        <authorList>
            <person name="Rhind N."/>
            <person name="Chen Z."/>
            <person name="Yassour M."/>
            <person name="Thompson D.A."/>
            <person name="Haas B.J."/>
            <person name="Habib N."/>
            <person name="Wapinski I."/>
            <person name="Roy S."/>
            <person name="Lin M.F."/>
            <person name="Heiman D.I."/>
            <person name="Young S.K."/>
            <person name="Furuya K."/>
            <person name="Guo Y."/>
            <person name="Pidoux A."/>
            <person name="Chen H.M."/>
            <person name="Robbertse B."/>
            <person name="Goldberg J.M."/>
            <person name="Aoki K."/>
            <person name="Bayne E.H."/>
            <person name="Berlin A.M."/>
            <person name="Desjardins C.A."/>
            <person name="Dobbs E."/>
            <person name="Dukaj L."/>
            <person name="Fan L."/>
            <person name="FitzGerald M.G."/>
            <person name="French C."/>
            <person name="Gujja S."/>
            <person name="Hansen K."/>
            <person name="Keifenheim D."/>
            <person name="Levin J.Z."/>
            <person name="Mosher R.A."/>
            <person name="Mueller C.A."/>
            <person name="Pfiffner J."/>
            <person name="Priest M."/>
            <person name="Russ C."/>
            <person name="Smialowska A."/>
            <person name="Swoboda P."/>
            <person name="Sykes S.M."/>
            <person name="Vaughn M."/>
            <person name="Vengrova S."/>
            <person name="Yoder R."/>
            <person name="Zeng Q."/>
            <person name="Allshire R."/>
            <person name="Baulcombe D."/>
            <person name="Birren B.W."/>
            <person name="Brown W."/>
            <person name="Ekwall K."/>
            <person name="Kellis M."/>
            <person name="Leatherwood J."/>
            <person name="Levin H."/>
            <person name="Margalit H."/>
            <person name="Martienssen R."/>
            <person name="Nieduszynski C.A."/>
            <person name="Spatafora J.W."/>
            <person name="Friedman N."/>
            <person name="Dalgaard J.Z."/>
            <person name="Baumann P."/>
            <person name="Niki H."/>
            <person name="Regev A."/>
            <person name="Nusbaum C."/>
        </authorList>
    </citation>
    <scope>NUCLEOTIDE SEQUENCE [LARGE SCALE GENOMIC DNA]</scope>
    <source>
        <strain evidence="12">yFS275 / FY16936</strain>
    </source>
</reference>
<name>B6JWC8_SCHJY</name>
<feature type="region of interest" description="Disordered" evidence="9">
    <location>
        <begin position="61"/>
        <end position="80"/>
    </location>
</feature>
<accession>B6JWC8</accession>
<dbReference type="OrthoDB" id="10006023at2759"/>
<dbReference type="RefSeq" id="XP_002171972.2">
    <property type="nucleotide sequence ID" value="XM_002171936.2"/>
</dbReference>
<dbReference type="PANTHER" id="PTHR10130:SF0">
    <property type="entry name" value="GH08708P"/>
    <property type="match status" value="1"/>
</dbReference>
<organism evidence="10 12">
    <name type="scientific">Schizosaccharomyces japonicus (strain yFS275 / FY16936)</name>
    <name type="common">Fission yeast</name>
    <dbReference type="NCBI Taxonomy" id="402676"/>
    <lineage>
        <taxon>Eukaryota</taxon>
        <taxon>Fungi</taxon>
        <taxon>Dikarya</taxon>
        <taxon>Ascomycota</taxon>
        <taxon>Taphrinomycotina</taxon>
        <taxon>Schizosaccharomycetes</taxon>
        <taxon>Schizosaccharomycetales</taxon>
        <taxon>Schizosaccharomycetaceae</taxon>
        <taxon>Schizosaccharomyces</taxon>
    </lineage>
</organism>
<keyword evidence="12" id="KW-1185">Reference proteome</keyword>
<feature type="compositionally biased region" description="Low complexity" evidence="9">
    <location>
        <begin position="36"/>
        <end position="49"/>
    </location>
</feature>
<feature type="repeat" description="TPR" evidence="8">
    <location>
        <begin position="412"/>
        <end position="445"/>
    </location>
</feature>
<comment type="subcellular location">
    <subcellularLocation>
        <location evidence="2">Cytoplasm</location>
    </subcellularLocation>
    <subcellularLocation>
        <location evidence="1">Peroxisome</location>
    </subcellularLocation>
</comment>
<evidence type="ECO:0000256" key="4">
    <source>
        <dbReference type="ARBA" id="ARBA00022490"/>
    </source>
</evidence>
<proteinExistence type="inferred from homology"/>
<dbReference type="PANTHER" id="PTHR10130">
    <property type="entry name" value="PEROXISOMAL TARGETING SIGNAL 1 RECEPTOR PEX5"/>
    <property type="match status" value="1"/>
</dbReference>
<evidence type="ECO:0000256" key="7">
    <source>
        <dbReference type="ARBA" id="ARBA00023140"/>
    </source>
</evidence>
<keyword evidence="6 8" id="KW-0802">TPR repeat</keyword>
<comment type="similarity">
    <text evidence="3">Belongs to the peroxisomal targeting signal receptor family.</text>
</comment>
<keyword evidence="7" id="KW-0576">Peroxisome</keyword>
<keyword evidence="10" id="KW-0675">Receptor</keyword>
<dbReference type="STRING" id="402676.B6JWC8"/>
<dbReference type="InterPro" id="IPR019734">
    <property type="entry name" value="TPR_rpt"/>
</dbReference>
<evidence type="ECO:0000256" key="8">
    <source>
        <dbReference type="PROSITE-ProRule" id="PRU00339"/>
    </source>
</evidence>
<dbReference type="InterPro" id="IPR024111">
    <property type="entry name" value="PEX5/PEX5L"/>
</dbReference>
<evidence type="ECO:0000313" key="11">
    <source>
        <dbReference type="JaponicusDB" id="SJAG_00702"/>
    </source>
</evidence>
<dbReference type="GO" id="GO:0016560">
    <property type="term" value="P:protein import into peroxisome matrix, docking"/>
    <property type="evidence" value="ECO:0000318"/>
    <property type="project" value="GO_Central"/>
</dbReference>
<evidence type="ECO:0000256" key="6">
    <source>
        <dbReference type="ARBA" id="ARBA00022803"/>
    </source>
</evidence>
<protein>
    <submittedName>
        <fullName evidence="10">Peroxisomal targeting signal receptor Pex5</fullName>
    </submittedName>
</protein>
<dbReference type="OMA" id="WEEQFKQ"/>
<feature type="region of interest" description="Disordered" evidence="9">
    <location>
        <begin position="22"/>
        <end position="53"/>
    </location>
</feature>
<feature type="compositionally biased region" description="Low complexity" evidence="9">
    <location>
        <begin position="66"/>
        <end position="80"/>
    </location>
</feature>
<dbReference type="GeneID" id="7052120"/>
<dbReference type="JaponicusDB" id="SJAG_00702">
    <property type="gene designation" value="pex5"/>
</dbReference>
<dbReference type="PROSITE" id="PS50005">
    <property type="entry name" value="TPR"/>
    <property type="match status" value="2"/>
</dbReference>
<feature type="compositionally biased region" description="Polar residues" evidence="9">
    <location>
        <begin position="22"/>
        <end position="35"/>
    </location>
</feature>
<evidence type="ECO:0000313" key="10">
    <source>
        <dbReference type="EMBL" id="EEB05679.2"/>
    </source>
</evidence>
<dbReference type="HOGENOM" id="CLU_455728_0_0_1"/>
<dbReference type="GO" id="GO:0005829">
    <property type="term" value="C:cytosol"/>
    <property type="evidence" value="ECO:0000318"/>
    <property type="project" value="GO_Central"/>
</dbReference>
<gene>
    <name evidence="11" type="primary">pex5</name>
    <name evidence="10" type="ORF">SJAG_00702</name>
</gene>
<feature type="repeat" description="TPR" evidence="8">
    <location>
        <begin position="303"/>
        <end position="336"/>
    </location>
</feature>
<sequence length="566" mass="62844">MSFLAGAGCSAAANPAKKLSQFTNTSLQRPSTFPNASSTAQASASSSQSLTKEATEFEQFKSFNASQPLNSTSSPSSFSQSYQASTAQHYSLKSSATPVTAQWNAEFAQFSRPKDSQALQSPFQNQSTFHAPPAALQNPLVFHSSQQVPEYLPRVVPDSWDEQFSLAEKAAKQLHLADKQEVGTEQTTVKSSEKTLEEKWQDHQKELERLGKAAQTLEEYQSQWESFLETQGMDAENYRTSDANFSKSIPSKLSAANSIEQLADSLKGKSAYDRAIDLINKQGSYAEACVLLEVAVLQDSKNANAWAKLGWMHTMLGNDSRSAEAFRNYVALQPNDHGALLELAVAYVNTERTTEALLTIEHWLHATFPDMSSKFKQISGFYDSQDGATDIDKMRACLLETIYSNQSDKLQIDLQSALGLMMFLSGDFEKAYDCYHYAVEHNPTKPEYWNKQGASATNCERHVEGIESYKSALRVMPQFVRPLSNLAISSINLRCYKEATDYILEALDLVNDKKGILANCESNVELWGLLRKVLLIGLERTDLASLAKPGGDINYIRSKVNEIERP</sequence>
<dbReference type="eggNOG" id="KOG1125">
    <property type="taxonomic scope" value="Eukaryota"/>
</dbReference>
<dbReference type="Proteomes" id="UP000001744">
    <property type="component" value="Unassembled WGS sequence"/>
</dbReference>
<evidence type="ECO:0000256" key="1">
    <source>
        <dbReference type="ARBA" id="ARBA00004275"/>
    </source>
</evidence>
<evidence type="ECO:0000256" key="3">
    <source>
        <dbReference type="ARBA" id="ARBA00005348"/>
    </source>
</evidence>